<feature type="region of interest" description="Disordered" evidence="1">
    <location>
        <begin position="52"/>
        <end position="77"/>
    </location>
</feature>
<keyword evidence="3" id="KW-1185">Reference proteome</keyword>
<feature type="non-terminal residue" evidence="2">
    <location>
        <position position="1"/>
    </location>
</feature>
<reference evidence="2" key="1">
    <citation type="submission" date="2023-10" db="EMBL/GenBank/DDBJ databases">
        <authorList>
            <person name="Chen Y."/>
            <person name="Shah S."/>
            <person name="Dougan E. K."/>
            <person name="Thang M."/>
            <person name="Chan C."/>
        </authorList>
    </citation>
    <scope>NUCLEOTIDE SEQUENCE [LARGE SCALE GENOMIC DNA]</scope>
</reference>
<feature type="compositionally biased region" description="Basic and acidic residues" evidence="1">
    <location>
        <begin position="146"/>
        <end position="166"/>
    </location>
</feature>
<comment type="caution">
    <text evidence="2">The sequence shown here is derived from an EMBL/GenBank/DDBJ whole genome shotgun (WGS) entry which is preliminary data.</text>
</comment>
<protein>
    <submittedName>
        <fullName evidence="2">Uncharacterized protein</fullName>
    </submittedName>
</protein>
<feature type="region of interest" description="Disordered" evidence="1">
    <location>
        <begin position="98"/>
        <end position="183"/>
    </location>
</feature>
<organism evidence="2 3">
    <name type="scientific">Prorocentrum cordatum</name>
    <dbReference type="NCBI Taxonomy" id="2364126"/>
    <lineage>
        <taxon>Eukaryota</taxon>
        <taxon>Sar</taxon>
        <taxon>Alveolata</taxon>
        <taxon>Dinophyceae</taxon>
        <taxon>Prorocentrales</taxon>
        <taxon>Prorocentraceae</taxon>
        <taxon>Prorocentrum</taxon>
    </lineage>
</organism>
<feature type="compositionally biased region" description="Polar residues" evidence="1">
    <location>
        <begin position="167"/>
        <end position="183"/>
    </location>
</feature>
<dbReference type="EMBL" id="CAUYUJ010018872">
    <property type="protein sequence ID" value="CAK0886958.1"/>
    <property type="molecule type" value="Genomic_DNA"/>
</dbReference>
<proteinExistence type="predicted"/>
<evidence type="ECO:0000313" key="3">
    <source>
        <dbReference type="Proteomes" id="UP001189429"/>
    </source>
</evidence>
<dbReference type="Proteomes" id="UP001189429">
    <property type="component" value="Unassembled WGS sequence"/>
</dbReference>
<evidence type="ECO:0000256" key="1">
    <source>
        <dbReference type="SAM" id="MobiDB-lite"/>
    </source>
</evidence>
<sequence>FEPRAFWAPRTMSLHRTMAPLAADGPICLTAKNTFLDCPSPWIDYVTVVERPKSDPTSDATTTSESDLASRESLGSSNRPVVGLSAVLLSLRAGAFGGGRLAKEEGPEQQSDSNAEKDGNDSLDDSDMCSKPQGKSRSQRRRLQRKAKEAYFRKTMDAHSVNEHAAENSSAAVRSGTSTKISL</sequence>
<gene>
    <name evidence="2" type="ORF">PCOR1329_LOCUS68162</name>
</gene>
<accession>A0ABN9WK77</accession>
<feature type="compositionally biased region" description="Polar residues" evidence="1">
    <location>
        <begin position="57"/>
        <end position="77"/>
    </location>
</feature>
<name>A0ABN9WK77_9DINO</name>
<evidence type="ECO:0000313" key="2">
    <source>
        <dbReference type="EMBL" id="CAK0886958.1"/>
    </source>
</evidence>